<evidence type="ECO:0000256" key="5">
    <source>
        <dbReference type="HAMAP-Rule" id="MF_00378"/>
    </source>
</evidence>
<reference evidence="10" key="2">
    <citation type="journal article" date="2016" name="Int. J. Syst. Evol. Microbiol.">
        <title>Caldimicrobium thiodismutans sp. nov., a sulfur-disproportionating bacterium isolated from a hot spring.</title>
        <authorList>
            <person name="Kojima H."/>
            <person name="Umezawa K."/>
            <person name="Fukui M."/>
        </authorList>
    </citation>
    <scope>NUCLEOTIDE SEQUENCE [LARGE SCALE GENOMIC DNA]</scope>
    <source>
        <strain evidence="10">TF1</strain>
    </source>
</reference>
<comment type="similarity">
    <text evidence="5 6">Belongs to the XseA family.</text>
</comment>
<dbReference type="AlphaFoldDB" id="A0A0U5AG43"/>
<accession>A0A0U5AG43</accession>
<dbReference type="GO" id="GO:0008855">
    <property type="term" value="F:exodeoxyribonuclease VII activity"/>
    <property type="evidence" value="ECO:0007669"/>
    <property type="project" value="UniProtKB-UniRule"/>
</dbReference>
<dbReference type="Pfam" id="PF02601">
    <property type="entry name" value="Exonuc_VII_L"/>
    <property type="match status" value="1"/>
</dbReference>
<comment type="function">
    <text evidence="5">Bidirectionally degrades single-stranded DNA into large acid-insoluble oligonucleotides, which are then degraded further into small acid-soluble oligonucleotides.</text>
</comment>
<dbReference type="RefSeq" id="WP_231938396.1">
    <property type="nucleotide sequence ID" value="NZ_AP014945.1"/>
</dbReference>
<dbReference type="PANTHER" id="PTHR30008:SF0">
    <property type="entry name" value="EXODEOXYRIBONUCLEASE 7 LARGE SUBUNIT"/>
    <property type="match status" value="1"/>
</dbReference>
<evidence type="ECO:0000313" key="10">
    <source>
        <dbReference type="Proteomes" id="UP000068196"/>
    </source>
</evidence>
<protein>
    <recommendedName>
        <fullName evidence="5">Exodeoxyribonuclease 7 large subunit</fullName>
        <ecNumber evidence="5">3.1.11.6</ecNumber>
    </recommendedName>
    <alternativeName>
        <fullName evidence="5">Exodeoxyribonuclease VII large subunit</fullName>
        <shortName evidence="5">Exonuclease VII large subunit</shortName>
    </alternativeName>
</protein>
<dbReference type="GO" id="GO:0003676">
    <property type="term" value="F:nucleic acid binding"/>
    <property type="evidence" value="ECO:0007669"/>
    <property type="project" value="InterPro"/>
</dbReference>
<dbReference type="PANTHER" id="PTHR30008">
    <property type="entry name" value="EXODEOXYRIBONUCLEASE 7 LARGE SUBUNIT"/>
    <property type="match status" value="1"/>
</dbReference>
<dbReference type="KEGG" id="cthi:THC_0585"/>
<dbReference type="Pfam" id="PF13742">
    <property type="entry name" value="tRNA_anti_2"/>
    <property type="match status" value="1"/>
</dbReference>
<feature type="domain" description="OB-fold nucleic acid binding" evidence="8">
    <location>
        <begin position="19"/>
        <end position="112"/>
    </location>
</feature>
<dbReference type="EMBL" id="AP014945">
    <property type="protein sequence ID" value="BAU22979.1"/>
    <property type="molecule type" value="Genomic_DNA"/>
</dbReference>
<dbReference type="STRING" id="1653476.THC_0585"/>
<dbReference type="InterPro" id="IPR025824">
    <property type="entry name" value="OB-fold_nuc-bd_dom"/>
</dbReference>
<keyword evidence="4 5" id="KW-0269">Exonuclease</keyword>
<evidence type="ECO:0000313" key="9">
    <source>
        <dbReference type="EMBL" id="BAU22979.1"/>
    </source>
</evidence>
<dbReference type="InterPro" id="IPR003753">
    <property type="entry name" value="Exonuc_VII_L"/>
</dbReference>
<evidence type="ECO:0000256" key="3">
    <source>
        <dbReference type="ARBA" id="ARBA00022801"/>
    </source>
</evidence>
<dbReference type="GO" id="GO:0009318">
    <property type="term" value="C:exodeoxyribonuclease VII complex"/>
    <property type="evidence" value="ECO:0007669"/>
    <property type="project" value="UniProtKB-UniRule"/>
</dbReference>
<reference evidence="9 10" key="1">
    <citation type="journal article" date="2016" name="Int. J. Syst. Evol. Microbiol.">
        <title>Caldimicrobium thiodismutans sp. nov., a sulfur-disproportionating bacterium isolated from a hot spring, and emended description of the genus Caldimicrobium.</title>
        <authorList>
            <person name="Kojima H."/>
            <person name="Umezawa K."/>
            <person name="Fukui M."/>
        </authorList>
    </citation>
    <scope>NUCLEOTIDE SEQUENCE [LARGE SCALE GENOMIC DNA]</scope>
    <source>
        <strain evidence="9 10">TF1</strain>
    </source>
</reference>
<sequence>MRPETNYFTSGQWEEKFYWTVKEVSQRIKGLLDDNFPYLWIEGEISSLRHSQNGNLYLNLVDEEASLKGIIFRDQREFIASELLREGLKVLTYGKLTLFPRSGEVFFIIRKLEPLGIGLLQLRKEFLLQKYKPFFSPEVKKGLPPFPKKVALITSLFGAALQDFLKVSQARWGAHILLYPVKVQGEGAHLEISKAIEDLNTYFPDLDLIVITRGGGSTEDLAPFYTEELILSIFDSRIPIVSAVGHEIDLTLCDLAADKRSPTPSAAAQEIFPDKREILERLEILKKKLHHLFDLKLTTSEGILKSYQVSLQEKNPVLLFSKTEKLLRDFSFSLYQKVTSLLQRKEGLLLSLQRRLESNDPEKKIALQEEKLRGLKKLLFSLSPYNILEKGYSIVKILPDGKIIKSATEVMTGNSIEITLAEGKIYAEVIKVKK</sequence>
<evidence type="ECO:0000256" key="1">
    <source>
        <dbReference type="ARBA" id="ARBA00022490"/>
    </source>
</evidence>
<keyword evidence="3 5" id="KW-0378">Hydrolase</keyword>
<organism evidence="9 10">
    <name type="scientific">Caldimicrobium thiodismutans</name>
    <dbReference type="NCBI Taxonomy" id="1653476"/>
    <lineage>
        <taxon>Bacteria</taxon>
        <taxon>Pseudomonadati</taxon>
        <taxon>Thermodesulfobacteriota</taxon>
        <taxon>Thermodesulfobacteria</taxon>
        <taxon>Thermodesulfobacteriales</taxon>
        <taxon>Thermodesulfobacteriaceae</taxon>
        <taxon>Caldimicrobium</taxon>
    </lineage>
</organism>
<evidence type="ECO:0000259" key="8">
    <source>
        <dbReference type="Pfam" id="PF13742"/>
    </source>
</evidence>
<dbReference type="HAMAP" id="MF_00378">
    <property type="entry name" value="Exonuc_7_L"/>
    <property type="match status" value="1"/>
</dbReference>
<feature type="domain" description="Exonuclease VII large subunit C-terminal" evidence="7">
    <location>
        <begin position="135"/>
        <end position="427"/>
    </location>
</feature>
<gene>
    <name evidence="5" type="primary">xseA</name>
    <name evidence="9" type="ORF">THC_0585</name>
</gene>
<evidence type="ECO:0000256" key="6">
    <source>
        <dbReference type="RuleBase" id="RU004355"/>
    </source>
</evidence>
<dbReference type="NCBIfam" id="TIGR00237">
    <property type="entry name" value="xseA"/>
    <property type="match status" value="1"/>
</dbReference>
<keyword evidence="10" id="KW-1185">Reference proteome</keyword>
<evidence type="ECO:0000259" key="7">
    <source>
        <dbReference type="Pfam" id="PF02601"/>
    </source>
</evidence>
<keyword evidence="1 5" id="KW-0963">Cytoplasm</keyword>
<dbReference type="InterPro" id="IPR020579">
    <property type="entry name" value="Exonuc_VII_lsu_C"/>
</dbReference>
<dbReference type="Proteomes" id="UP000068196">
    <property type="component" value="Chromosome"/>
</dbReference>
<dbReference type="EC" id="3.1.11.6" evidence="5"/>
<comment type="subunit">
    <text evidence="5">Heterooligomer composed of large and small subunits.</text>
</comment>
<comment type="catalytic activity">
    <reaction evidence="5 6">
        <text>Exonucleolytic cleavage in either 5'- to 3'- or 3'- to 5'-direction to yield nucleoside 5'-phosphates.</text>
        <dbReference type="EC" id="3.1.11.6"/>
    </reaction>
</comment>
<dbReference type="GO" id="GO:0006308">
    <property type="term" value="P:DNA catabolic process"/>
    <property type="evidence" value="ECO:0007669"/>
    <property type="project" value="UniProtKB-UniRule"/>
</dbReference>
<keyword evidence="2 5" id="KW-0540">Nuclease</keyword>
<comment type="subcellular location">
    <subcellularLocation>
        <location evidence="5 6">Cytoplasm</location>
    </subcellularLocation>
</comment>
<name>A0A0U5AG43_9BACT</name>
<evidence type="ECO:0000256" key="4">
    <source>
        <dbReference type="ARBA" id="ARBA00022839"/>
    </source>
</evidence>
<dbReference type="PATRIC" id="fig|1653476.3.peg.604"/>
<evidence type="ECO:0000256" key="2">
    <source>
        <dbReference type="ARBA" id="ARBA00022722"/>
    </source>
</evidence>
<proteinExistence type="inferred from homology"/>
<dbReference type="GO" id="GO:0005737">
    <property type="term" value="C:cytoplasm"/>
    <property type="evidence" value="ECO:0007669"/>
    <property type="project" value="UniProtKB-SubCell"/>
</dbReference>
<dbReference type="CDD" id="cd04489">
    <property type="entry name" value="ExoVII_LU_OBF"/>
    <property type="match status" value="1"/>
</dbReference>